<dbReference type="SMART" id="SM00422">
    <property type="entry name" value="HTH_MERR"/>
    <property type="match status" value="1"/>
</dbReference>
<dbReference type="Gene3D" id="1.10.1660.10">
    <property type="match status" value="1"/>
</dbReference>
<dbReference type="PANTHER" id="PTHR30204">
    <property type="entry name" value="REDOX-CYCLING DRUG-SENSING TRANSCRIPTIONAL ACTIVATOR SOXR"/>
    <property type="match status" value="1"/>
</dbReference>
<reference evidence="4" key="2">
    <citation type="journal article" date="2023" name="Biology">
        <title>Prokaryotic Life Associated with Coal-Fire Gas Vents Revealed by Metagenomics.</title>
        <authorList>
            <person name="Kadnikov V.V."/>
            <person name="Mardanov A.V."/>
            <person name="Beletsky A.V."/>
            <person name="Karnachuk O.V."/>
            <person name="Ravin N.V."/>
        </authorList>
    </citation>
    <scope>NUCLEOTIDE SEQUENCE</scope>
    <source>
        <strain evidence="4">Bu02</strain>
    </source>
</reference>
<organism evidence="4">
    <name type="scientific">Candidatus Fermentithermobacillus carboniphilus</name>
    <dbReference type="NCBI Taxonomy" id="3085328"/>
    <lineage>
        <taxon>Bacteria</taxon>
        <taxon>Bacillati</taxon>
        <taxon>Bacillota</taxon>
        <taxon>Candidatus Fermentithermobacillia</taxon>
        <taxon>Candidatus Fermentithermobacillales</taxon>
        <taxon>Candidatus Fermentithermobacillaceae</taxon>
        <taxon>Candidatus Fermentithermobacillus</taxon>
    </lineage>
</organism>
<dbReference type="PROSITE" id="PS50937">
    <property type="entry name" value="HTH_MERR_2"/>
    <property type="match status" value="1"/>
</dbReference>
<reference evidence="4" key="1">
    <citation type="submission" date="2020-10" db="EMBL/GenBank/DDBJ databases">
        <authorList>
            <person name="Kadnikov V."/>
            <person name="Beletsky A.V."/>
            <person name="Mardanov A.V."/>
            <person name="Karnachuk O.V."/>
            <person name="Ravin N.V."/>
        </authorList>
    </citation>
    <scope>NUCLEOTIDE SEQUENCE</scope>
    <source>
        <strain evidence="4">Bu02</strain>
    </source>
</reference>
<evidence type="ECO:0000259" key="3">
    <source>
        <dbReference type="PROSITE" id="PS50937"/>
    </source>
</evidence>
<feature type="compositionally biased region" description="Basic and acidic residues" evidence="2">
    <location>
        <begin position="117"/>
        <end position="128"/>
    </location>
</feature>
<feature type="region of interest" description="Disordered" evidence="2">
    <location>
        <begin position="88"/>
        <end position="128"/>
    </location>
</feature>
<dbReference type="PANTHER" id="PTHR30204:SF58">
    <property type="entry name" value="HTH-TYPE TRANSCRIPTIONAL REGULATOR YFMP"/>
    <property type="match status" value="1"/>
</dbReference>
<dbReference type="GO" id="GO:0003700">
    <property type="term" value="F:DNA-binding transcription factor activity"/>
    <property type="evidence" value="ECO:0007669"/>
    <property type="project" value="InterPro"/>
</dbReference>
<evidence type="ECO:0000256" key="2">
    <source>
        <dbReference type="SAM" id="MobiDB-lite"/>
    </source>
</evidence>
<dbReference type="EMBL" id="CP062796">
    <property type="protein sequence ID" value="QUL98116.1"/>
    <property type="molecule type" value="Genomic_DNA"/>
</dbReference>
<protein>
    <submittedName>
        <fullName evidence="4">MerR family transcriptional regulator</fullName>
    </submittedName>
</protein>
<dbReference type="SUPFAM" id="SSF46955">
    <property type="entry name" value="Putative DNA-binding domain"/>
    <property type="match status" value="1"/>
</dbReference>
<feature type="domain" description="HTH merR-type" evidence="3">
    <location>
        <begin position="11"/>
        <end position="80"/>
    </location>
</feature>
<accession>A0AAT9LAJ2</accession>
<evidence type="ECO:0000256" key="1">
    <source>
        <dbReference type="ARBA" id="ARBA00023125"/>
    </source>
</evidence>
<dbReference type="GO" id="GO:0003677">
    <property type="term" value="F:DNA binding"/>
    <property type="evidence" value="ECO:0007669"/>
    <property type="project" value="UniProtKB-KW"/>
</dbReference>
<proteinExistence type="predicted"/>
<dbReference type="InterPro" id="IPR009061">
    <property type="entry name" value="DNA-bd_dom_put_sf"/>
</dbReference>
<keyword evidence="1" id="KW-0238">DNA-binding</keyword>
<name>A0AAT9LAJ2_9FIRM</name>
<dbReference type="InterPro" id="IPR047057">
    <property type="entry name" value="MerR_fam"/>
</dbReference>
<dbReference type="InterPro" id="IPR000551">
    <property type="entry name" value="MerR-type_HTH_dom"/>
</dbReference>
<dbReference type="KEGG" id="fcz:IMF26_08670"/>
<sequence>MAFFHGPDDPVYTISVAARLLGVTPQFLRQIEGEGLISPARTDSNIRLYSDNDLKLLARIIYLWKDCGINPQGVRVIISMEEGYSKDTDAAHFRETTPPSRVGGDYGNRAQRPGVRKVTDNDLVKENR</sequence>
<dbReference type="Pfam" id="PF13411">
    <property type="entry name" value="MerR_1"/>
    <property type="match status" value="1"/>
</dbReference>
<gene>
    <name evidence="4" type="ORF">IMF26_08670</name>
</gene>
<evidence type="ECO:0000313" key="4">
    <source>
        <dbReference type="EMBL" id="QUL98116.1"/>
    </source>
</evidence>
<dbReference type="AlphaFoldDB" id="A0AAT9LAJ2"/>